<dbReference type="EMBL" id="LS991952">
    <property type="protein sequence ID" value="SYV94197.1"/>
    <property type="molecule type" value="Genomic_DNA"/>
</dbReference>
<accession>A0A3B0PE05</accession>
<gene>
    <name evidence="1" type="ORF">NCTC10115_00509</name>
</gene>
<dbReference type="InterPro" id="IPR057145">
    <property type="entry name" value="P116"/>
</dbReference>
<sequence length="177" mass="20603">MFAKLFSYNFIKLNINYANSKNAILKLITDALSSNPTIVNAKNVYEVLYDNFDAFKLILNTYFFDVSAYSNLIDSLTKDVNSAFDFYQRLYELMPILRQLISNFPTKIKYFEIIERILGYRDDAGNLIPIPRFNTYLINTIFESKRLLNDIYDQLLNISNVDFDMATANTNNGSESW</sequence>
<reference evidence="2" key="1">
    <citation type="submission" date="2018-06" db="EMBL/GenBank/DDBJ databases">
        <authorList>
            <consortium name="Pathogen Informatics"/>
        </authorList>
    </citation>
    <scope>NUCLEOTIDE SEQUENCE [LARGE SCALE GENOMIC DNA]</scope>
    <source>
        <strain evidence="2">NCTC10115</strain>
    </source>
</reference>
<feature type="non-terminal residue" evidence="1">
    <location>
        <position position="177"/>
    </location>
</feature>
<evidence type="ECO:0000313" key="1">
    <source>
        <dbReference type="EMBL" id="SYV94197.1"/>
    </source>
</evidence>
<protein>
    <submittedName>
        <fullName evidence="1">Uncharacterized protein</fullName>
    </submittedName>
</protein>
<dbReference type="Proteomes" id="UP000260136">
    <property type="component" value="Chromosome"/>
</dbReference>
<dbReference type="AlphaFoldDB" id="A0A3B0PE05"/>
<proteinExistence type="predicted"/>
<organism evidence="1 2">
    <name type="scientific">Mycoplasmoides gallisepticum</name>
    <name type="common">Mycoplasma gallisepticum</name>
    <dbReference type="NCBI Taxonomy" id="2096"/>
    <lineage>
        <taxon>Bacteria</taxon>
        <taxon>Bacillati</taxon>
        <taxon>Mycoplasmatota</taxon>
        <taxon>Mycoplasmoidales</taxon>
        <taxon>Mycoplasmoidaceae</taxon>
        <taxon>Mycoplasmoides</taxon>
    </lineage>
</organism>
<evidence type="ECO:0000313" key="2">
    <source>
        <dbReference type="Proteomes" id="UP000260136"/>
    </source>
</evidence>
<name>A0A3B0PE05_MYCGL</name>
<dbReference type="NCBIfam" id="NF045696">
    <property type="entry name" value="MG075_fam"/>
    <property type="match status" value="1"/>
</dbReference>
<dbReference type="Pfam" id="PF23707">
    <property type="entry name" value="P116"/>
    <property type="match status" value="1"/>
</dbReference>
<dbReference type="InterPro" id="IPR054689">
    <property type="entry name" value="MG075-like"/>
</dbReference>